<evidence type="ECO:0000313" key="2">
    <source>
        <dbReference type="Proteomes" id="UP001597216"/>
    </source>
</evidence>
<dbReference type="SUPFAM" id="SSF56784">
    <property type="entry name" value="HAD-like"/>
    <property type="match status" value="1"/>
</dbReference>
<dbReference type="Gene3D" id="3.40.50.1000">
    <property type="entry name" value="HAD superfamily/HAD-like"/>
    <property type="match status" value="1"/>
</dbReference>
<dbReference type="SFLD" id="SFLDS00003">
    <property type="entry name" value="Haloacid_Dehalogenase"/>
    <property type="match status" value="1"/>
</dbReference>
<dbReference type="GO" id="GO:0016787">
    <property type="term" value="F:hydrolase activity"/>
    <property type="evidence" value="ECO:0007669"/>
    <property type="project" value="UniProtKB-KW"/>
</dbReference>
<dbReference type="Proteomes" id="UP001597216">
    <property type="component" value="Unassembled WGS sequence"/>
</dbReference>
<sequence>MSLPRQPIAVVFDMDGLLVDTETVYRDAMAMTARELGHEMSLDVFRAMIGLPDNHELLTGHYGADFPVEAFNDRTMMLADEIIAAGVALKAGAEEILDRLDELALPRAIATSSSHRAVASHLGPSGLIPRFHTIVAKGDYTRGKPNPDPYLTAAERLGVDPALCLALEDSHNGVRAAAAAGMMTVMVPDLLDPTEEMHDLCVRIARDLHEVRGWLG</sequence>
<evidence type="ECO:0000313" key="1">
    <source>
        <dbReference type="EMBL" id="MFD1192290.1"/>
    </source>
</evidence>
<dbReference type="SFLD" id="SFLDG01129">
    <property type="entry name" value="C1.5:_HAD__Beta-PGM__Phosphata"/>
    <property type="match status" value="1"/>
</dbReference>
<dbReference type="InterPro" id="IPR023198">
    <property type="entry name" value="PGP-like_dom2"/>
</dbReference>
<organism evidence="1 2">
    <name type="scientific">Phenylobacterium conjunctum</name>
    <dbReference type="NCBI Taxonomy" id="1298959"/>
    <lineage>
        <taxon>Bacteria</taxon>
        <taxon>Pseudomonadati</taxon>
        <taxon>Pseudomonadota</taxon>
        <taxon>Alphaproteobacteria</taxon>
        <taxon>Caulobacterales</taxon>
        <taxon>Caulobacteraceae</taxon>
        <taxon>Phenylobacterium</taxon>
    </lineage>
</organism>
<dbReference type="InterPro" id="IPR023214">
    <property type="entry name" value="HAD_sf"/>
</dbReference>
<name>A0ABW3T9F4_9CAUL</name>
<dbReference type="PANTHER" id="PTHR18901:SF38">
    <property type="entry name" value="PSEUDOURIDINE-5'-PHOSPHATASE"/>
    <property type="match status" value="1"/>
</dbReference>
<dbReference type="NCBIfam" id="TIGR01509">
    <property type="entry name" value="HAD-SF-IA-v3"/>
    <property type="match status" value="1"/>
</dbReference>
<dbReference type="RefSeq" id="WP_377354442.1">
    <property type="nucleotide sequence ID" value="NZ_JBHTLQ010000050.1"/>
</dbReference>
<dbReference type="PANTHER" id="PTHR18901">
    <property type="entry name" value="2-DEOXYGLUCOSE-6-PHOSPHATE PHOSPHATASE 2"/>
    <property type="match status" value="1"/>
</dbReference>
<dbReference type="InterPro" id="IPR006439">
    <property type="entry name" value="HAD-SF_hydro_IA"/>
</dbReference>
<gene>
    <name evidence="1" type="ORF">ACFQ27_17010</name>
</gene>
<keyword evidence="2" id="KW-1185">Reference proteome</keyword>
<protein>
    <submittedName>
        <fullName evidence="1">HAD family hydrolase</fullName>
    </submittedName>
</protein>
<proteinExistence type="predicted"/>
<reference evidence="2" key="1">
    <citation type="journal article" date="2019" name="Int. J. Syst. Evol. Microbiol.">
        <title>The Global Catalogue of Microorganisms (GCM) 10K type strain sequencing project: providing services to taxonomists for standard genome sequencing and annotation.</title>
        <authorList>
            <consortium name="The Broad Institute Genomics Platform"/>
            <consortium name="The Broad Institute Genome Sequencing Center for Infectious Disease"/>
            <person name="Wu L."/>
            <person name="Ma J."/>
        </authorList>
    </citation>
    <scope>NUCLEOTIDE SEQUENCE [LARGE SCALE GENOMIC DNA]</scope>
    <source>
        <strain evidence="2">CCUG 55074</strain>
    </source>
</reference>
<dbReference type="InterPro" id="IPR036412">
    <property type="entry name" value="HAD-like_sf"/>
</dbReference>
<comment type="caution">
    <text evidence="1">The sequence shown here is derived from an EMBL/GenBank/DDBJ whole genome shotgun (WGS) entry which is preliminary data.</text>
</comment>
<dbReference type="Gene3D" id="1.10.150.240">
    <property type="entry name" value="Putative phosphatase, domain 2"/>
    <property type="match status" value="1"/>
</dbReference>
<keyword evidence="1" id="KW-0378">Hydrolase</keyword>
<dbReference type="EMBL" id="JBHTLQ010000050">
    <property type="protein sequence ID" value="MFD1192290.1"/>
    <property type="molecule type" value="Genomic_DNA"/>
</dbReference>
<dbReference type="CDD" id="cd07505">
    <property type="entry name" value="HAD_BPGM-like"/>
    <property type="match status" value="1"/>
</dbReference>
<accession>A0ABW3T9F4</accession>
<dbReference type="Pfam" id="PF00702">
    <property type="entry name" value="Hydrolase"/>
    <property type="match status" value="1"/>
</dbReference>